<gene>
    <name evidence="12" type="primary">LOC115890454</name>
</gene>
<organism evidence="11 12">
    <name type="scientific">Sitophilus oryzae</name>
    <name type="common">Rice weevil</name>
    <name type="synonym">Curculio oryzae</name>
    <dbReference type="NCBI Taxonomy" id="7048"/>
    <lineage>
        <taxon>Eukaryota</taxon>
        <taxon>Metazoa</taxon>
        <taxon>Ecdysozoa</taxon>
        <taxon>Arthropoda</taxon>
        <taxon>Hexapoda</taxon>
        <taxon>Insecta</taxon>
        <taxon>Pterygota</taxon>
        <taxon>Neoptera</taxon>
        <taxon>Endopterygota</taxon>
        <taxon>Coleoptera</taxon>
        <taxon>Polyphaga</taxon>
        <taxon>Cucujiformia</taxon>
        <taxon>Curculionidae</taxon>
        <taxon>Dryophthorinae</taxon>
        <taxon>Sitophilus</taxon>
    </lineage>
</organism>
<dbReference type="FunFam" id="3.30.160.60:FF:001250">
    <property type="entry name" value="putative transcription factor ovo-like protein 3"/>
    <property type="match status" value="1"/>
</dbReference>
<feature type="domain" description="C2H2-type" evidence="10">
    <location>
        <begin position="715"/>
        <end position="742"/>
    </location>
</feature>
<dbReference type="GO" id="GO:0000981">
    <property type="term" value="F:DNA-binding transcription factor activity, RNA polymerase II-specific"/>
    <property type="evidence" value="ECO:0007669"/>
    <property type="project" value="TreeGrafter"/>
</dbReference>
<evidence type="ECO:0000256" key="9">
    <source>
        <dbReference type="SAM" id="MobiDB-lite"/>
    </source>
</evidence>
<dbReference type="InterPro" id="IPR013087">
    <property type="entry name" value="Znf_C2H2_type"/>
</dbReference>
<evidence type="ECO:0000256" key="5">
    <source>
        <dbReference type="ARBA" id="ARBA00022771"/>
    </source>
</evidence>
<keyword evidence="5 8" id="KW-0863">Zinc-finger</keyword>
<feature type="region of interest" description="Disordered" evidence="9">
    <location>
        <begin position="560"/>
        <end position="589"/>
    </location>
</feature>
<keyword evidence="7" id="KW-0539">Nucleus</keyword>
<dbReference type="AlphaFoldDB" id="A0A6J2YR43"/>
<dbReference type="PROSITE" id="PS50157">
    <property type="entry name" value="ZINC_FINGER_C2H2_2"/>
    <property type="match status" value="3"/>
</dbReference>
<accession>A0A6J2YR43</accession>
<dbReference type="PROSITE" id="PS00028">
    <property type="entry name" value="ZINC_FINGER_C2H2_1"/>
    <property type="match status" value="3"/>
</dbReference>
<evidence type="ECO:0000256" key="7">
    <source>
        <dbReference type="ARBA" id="ARBA00023242"/>
    </source>
</evidence>
<evidence type="ECO:0000313" key="12">
    <source>
        <dbReference type="RefSeq" id="XP_030766543.1"/>
    </source>
</evidence>
<feature type="region of interest" description="Disordered" evidence="9">
    <location>
        <begin position="456"/>
        <end position="480"/>
    </location>
</feature>
<dbReference type="GO" id="GO:0045596">
    <property type="term" value="P:negative regulation of cell differentiation"/>
    <property type="evidence" value="ECO:0007669"/>
    <property type="project" value="UniProtKB-ARBA"/>
</dbReference>
<dbReference type="PANTHER" id="PTHR10032">
    <property type="entry name" value="ZINC FINGER PROTEIN WITH KRAB AND SCAN DOMAINS"/>
    <property type="match status" value="1"/>
</dbReference>
<feature type="domain" description="C2H2-type" evidence="10">
    <location>
        <begin position="743"/>
        <end position="771"/>
    </location>
</feature>
<dbReference type="Gene3D" id="3.30.160.60">
    <property type="entry name" value="Classic Zinc Finger"/>
    <property type="match status" value="2"/>
</dbReference>
<reference evidence="12" key="1">
    <citation type="submission" date="2025-08" db="UniProtKB">
        <authorList>
            <consortium name="RefSeq"/>
        </authorList>
    </citation>
    <scope>IDENTIFICATION</scope>
    <source>
        <tissue evidence="12">Gonads</tissue>
    </source>
</reference>
<feature type="compositionally biased region" description="Basic and acidic residues" evidence="9">
    <location>
        <begin position="57"/>
        <end position="70"/>
    </location>
</feature>
<dbReference type="Proteomes" id="UP000504635">
    <property type="component" value="Unplaced"/>
</dbReference>
<feature type="region of interest" description="Disordered" evidence="9">
    <location>
        <begin position="19"/>
        <end position="89"/>
    </location>
</feature>
<feature type="region of interest" description="Disordered" evidence="9">
    <location>
        <begin position="155"/>
        <end position="218"/>
    </location>
</feature>
<keyword evidence="11" id="KW-1185">Reference proteome</keyword>
<comment type="subcellular location">
    <subcellularLocation>
        <location evidence="1">Nucleus</location>
    </subcellularLocation>
</comment>
<protein>
    <submittedName>
        <fullName evidence="12">Transcriptional regulator ovo isoform X1</fullName>
    </submittedName>
</protein>
<dbReference type="GO" id="GO:0045892">
    <property type="term" value="P:negative regulation of DNA-templated transcription"/>
    <property type="evidence" value="ECO:0007669"/>
    <property type="project" value="UniProtKB-ARBA"/>
</dbReference>
<keyword evidence="3" id="KW-0479">Metal-binding</keyword>
<evidence type="ECO:0000256" key="8">
    <source>
        <dbReference type="PROSITE-ProRule" id="PRU00042"/>
    </source>
</evidence>
<keyword evidence="6" id="KW-0862">Zinc</keyword>
<evidence type="ECO:0000256" key="6">
    <source>
        <dbReference type="ARBA" id="ARBA00022833"/>
    </source>
</evidence>
<evidence type="ECO:0000259" key="10">
    <source>
        <dbReference type="PROSITE" id="PS50157"/>
    </source>
</evidence>
<dbReference type="GeneID" id="115890454"/>
<sequence length="836" mass="90732">MPKIFLIKNRLHQQQLRLLENQNAAQGKNDHLGIEKSEGNNGPASPGSPQPLSLIVPKKDDKEKLDENPKSKSPTPTEEVKKLTETVPPRRFISSILGGDVPYGSRGHVLTRAERKEYAPIVPSSKVTLPTSPKPKEDCVKPQNLAPIRHFSVIQRTPKATTKREEDTDVRLPSSVIHPEPEQDQPIDYHIPKRKGEVENEEEERRQREQRRSHCSKVNKPLINVRSIVGKLPIVTSAAAGHGRTSSGGGSAGNNGNSGGSSGGGSINFNGGSGGGSGGGSIGGGTGGGGMNPGRDGRQNYGPSSPPTGSLPPFYESLKSGNNGNGYNANGNFTSSYLLSSQQNMDCDTGQDLANLNVSGQSSPKQYSTLQNASYGIVMKDETDLDLYENKMDPMNQLLPNGYSGYDESMMVDMVTGAVVDPLQFTATLTFSSSAEHALLESLSDATDLSSFLQRLPNEDNTDSDEVVSSNIHSPSTESTQLQVDQNIDSFNEQMLNRNQYDSGRAGYNHSQFSKMYQESLPPYSSSITPSNDSLQVQMQQQQMLSPTLSFNGSALDLDSPTAMSLPSPGAASCSLDGDSGGGTLSPPAAAAAAGSVSGGGRRVSAASAGEAASVAPSLQGRVNVQRRRFLLQLGLPSEVQLEFVNGGHGIKNPLANQETVRQGPRTEDKAKVASVTTEDGQTTFCCKVSICNKTFALQRLLNRHMKCHSDVKRYLCTFCGKGFNDTFDLKRHTRTHTGVRPYKCGLCEKSFTQRCSLESHCLKVHGVQHQYAYKERRTKVYVCEECGHTTSEPEVHYLHLKEKHPYSPALLKFYDKRHFKFTNSNFANMLLQVRT</sequence>
<feature type="compositionally biased region" description="Gly residues" evidence="9">
    <location>
        <begin position="246"/>
        <end position="292"/>
    </location>
</feature>
<feature type="domain" description="C2H2-type" evidence="10">
    <location>
        <begin position="685"/>
        <end position="714"/>
    </location>
</feature>
<dbReference type="FunFam" id="3.30.160.60:FF:000452">
    <property type="entry name" value="Transcription factor Ovo-like 2"/>
    <property type="match status" value="1"/>
</dbReference>
<dbReference type="RefSeq" id="XP_030766543.1">
    <property type="nucleotide sequence ID" value="XM_030910683.1"/>
</dbReference>
<dbReference type="KEGG" id="soy:115890454"/>
<evidence type="ECO:0000313" key="11">
    <source>
        <dbReference type="Proteomes" id="UP000504635"/>
    </source>
</evidence>
<feature type="compositionally biased region" description="Polar residues" evidence="9">
    <location>
        <begin position="467"/>
        <end position="480"/>
    </location>
</feature>
<dbReference type="SUPFAM" id="SSF57667">
    <property type="entry name" value="beta-beta-alpha zinc fingers"/>
    <property type="match status" value="2"/>
</dbReference>
<dbReference type="InParanoid" id="A0A6J2YR43"/>
<feature type="compositionally biased region" description="Basic and acidic residues" evidence="9">
    <location>
        <begin position="28"/>
        <end position="38"/>
    </location>
</feature>
<feature type="compositionally biased region" description="Basic and acidic residues" evidence="9">
    <location>
        <begin position="190"/>
        <end position="212"/>
    </location>
</feature>
<comment type="similarity">
    <text evidence="2">Belongs to the krueppel C2H2-type zinc-finger protein family.</text>
</comment>
<dbReference type="OrthoDB" id="6508643at2759"/>
<dbReference type="GO" id="GO:0051241">
    <property type="term" value="P:negative regulation of multicellular organismal process"/>
    <property type="evidence" value="ECO:0007669"/>
    <property type="project" value="UniProtKB-ARBA"/>
</dbReference>
<proteinExistence type="inferred from homology"/>
<dbReference type="InterPro" id="IPR036236">
    <property type="entry name" value="Znf_C2H2_sf"/>
</dbReference>
<dbReference type="GO" id="GO:0005634">
    <property type="term" value="C:nucleus"/>
    <property type="evidence" value="ECO:0007669"/>
    <property type="project" value="UniProtKB-SubCell"/>
</dbReference>
<evidence type="ECO:0000256" key="2">
    <source>
        <dbReference type="ARBA" id="ARBA00006991"/>
    </source>
</evidence>
<dbReference type="Pfam" id="PF00096">
    <property type="entry name" value="zf-C2H2"/>
    <property type="match status" value="1"/>
</dbReference>
<dbReference type="GO" id="GO:0009913">
    <property type="term" value="P:epidermal cell differentiation"/>
    <property type="evidence" value="ECO:0007669"/>
    <property type="project" value="TreeGrafter"/>
</dbReference>
<dbReference type="CTD" id="31429"/>
<dbReference type="GO" id="GO:0000978">
    <property type="term" value="F:RNA polymerase II cis-regulatory region sequence-specific DNA binding"/>
    <property type="evidence" value="ECO:0007669"/>
    <property type="project" value="TreeGrafter"/>
</dbReference>
<dbReference type="PANTHER" id="PTHR10032:SF271">
    <property type="entry name" value="RH12261P-RELATED"/>
    <property type="match status" value="1"/>
</dbReference>
<dbReference type="GO" id="GO:0009968">
    <property type="term" value="P:negative regulation of signal transduction"/>
    <property type="evidence" value="ECO:0007669"/>
    <property type="project" value="UniProtKB-ARBA"/>
</dbReference>
<dbReference type="SMART" id="SM00355">
    <property type="entry name" value="ZnF_C2H2"/>
    <property type="match status" value="4"/>
</dbReference>
<dbReference type="InterPro" id="IPR027756">
    <property type="entry name" value="Ovo-like"/>
</dbReference>
<name>A0A6J2YR43_SITOR</name>
<dbReference type="FunCoup" id="A0A6J2YR43">
    <property type="interactions" value="203"/>
</dbReference>
<evidence type="ECO:0000256" key="3">
    <source>
        <dbReference type="ARBA" id="ARBA00022723"/>
    </source>
</evidence>
<evidence type="ECO:0000256" key="1">
    <source>
        <dbReference type="ARBA" id="ARBA00004123"/>
    </source>
</evidence>
<evidence type="ECO:0000256" key="4">
    <source>
        <dbReference type="ARBA" id="ARBA00022737"/>
    </source>
</evidence>
<keyword evidence="4" id="KW-0677">Repeat</keyword>
<dbReference type="GO" id="GO:0008270">
    <property type="term" value="F:zinc ion binding"/>
    <property type="evidence" value="ECO:0007669"/>
    <property type="project" value="UniProtKB-KW"/>
</dbReference>
<feature type="region of interest" description="Disordered" evidence="9">
    <location>
        <begin position="239"/>
        <end position="323"/>
    </location>
</feature>